<dbReference type="Proteomes" id="UP000237846">
    <property type="component" value="Unassembled WGS sequence"/>
</dbReference>
<protein>
    <submittedName>
        <fullName evidence="11">Hydroxymethylpyrimidine kinase /phosphomethylpyrimidine kinase</fullName>
    </submittedName>
</protein>
<dbReference type="GO" id="GO:0009229">
    <property type="term" value="P:thiamine diphosphate biosynthetic process"/>
    <property type="evidence" value="ECO:0007669"/>
    <property type="project" value="UniProtKB-UniPathway"/>
</dbReference>
<reference evidence="11 12" key="1">
    <citation type="submission" date="2018-03" db="EMBL/GenBank/DDBJ databases">
        <title>Genomic Encyclopedia of Archaeal and Bacterial Type Strains, Phase II (KMG-II): from individual species to whole genera.</title>
        <authorList>
            <person name="Goeker M."/>
        </authorList>
    </citation>
    <scope>NUCLEOTIDE SEQUENCE [LARGE SCALE GENOMIC DNA]</scope>
    <source>
        <strain evidence="11 12">DSM 45601</strain>
    </source>
</reference>
<dbReference type="EMBL" id="PVZC01000009">
    <property type="protein sequence ID" value="PRX95442.1"/>
    <property type="molecule type" value="Genomic_DNA"/>
</dbReference>
<evidence type="ECO:0000256" key="3">
    <source>
        <dbReference type="ARBA" id="ARBA00003848"/>
    </source>
</evidence>
<dbReference type="GO" id="GO:0009228">
    <property type="term" value="P:thiamine biosynthetic process"/>
    <property type="evidence" value="ECO:0007669"/>
    <property type="project" value="UniProtKB-KW"/>
</dbReference>
<keyword evidence="6" id="KW-0547">Nucleotide-binding</keyword>
<keyword evidence="7 11" id="KW-0418">Kinase</keyword>
<evidence type="ECO:0000256" key="2">
    <source>
        <dbReference type="ARBA" id="ARBA00000565"/>
    </source>
</evidence>
<evidence type="ECO:0000256" key="7">
    <source>
        <dbReference type="ARBA" id="ARBA00022777"/>
    </source>
</evidence>
<evidence type="ECO:0000256" key="1">
    <source>
        <dbReference type="ARBA" id="ARBA00000151"/>
    </source>
</evidence>
<dbReference type="InterPro" id="IPR029056">
    <property type="entry name" value="Ribokinase-like"/>
</dbReference>
<organism evidence="11 12">
    <name type="scientific">Allonocardiopsis opalescens</name>
    <dbReference type="NCBI Taxonomy" id="1144618"/>
    <lineage>
        <taxon>Bacteria</taxon>
        <taxon>Bacillati</taxon>
        <taxon>Actinomycetota</taxon>
        <taxon>Actinomycetes</taxon>
        <taxon>Streptosporangiales</taxon>
        <taxon>Allonocardiopsis</taxon>
    </lineage>
</organism>
<comment type="pathway">
    <text evidence="4">Cofactor biosynthesis; thiamine diphosphate biosynthesis; 4-amino-2-methyl-5-diphosphomethylpyrimidine from 5-amino-1-(5-phospho-D-ribosyl)imidazole: step 3/3.</text>
</comment>
<evidence type="ECO:0000313" key="12">
    <source>
        <dbReference type="Proteomes" id="UP000237846"/>
    </source>
</evidence>
<accession>A0A2T0PV83</accession>
<comment type="caution">
    <text evidence="11">The sequence shown here is derived from an EMBL/GenBank/DDBJ whole genome shotgun (WGS) entry which is preliminary data.</text>
</comment>
<dbReference type="PANTHER" id="PTHR20858">
    <property type="entry name" value="PHOSPHOMETHYLPYRIMIDINE KINASE"/>
    <property type="match status" value="1"/>
</dbReference>
<dbReference type="FunFam" id="3.40.1190.20:FF:000003">
    <property type="entry name" value="Phosphomethylpyrimidine kinase ThiD"/>
    <property type="match status" value="1"/>
</dbReference>
<dbReference type="Gene3D" id="3.40.1190.20">
    <property type="match status" value="1"/>
</dbReference>
<dbReference type="PANTHER" id="PTHR20858:SF17">
    <property type="entry name" value="HYDROXYMETHYLPYRIMIDINE_PHOSPHOMETHYLPYRIMIDINE KINASE THI20-RELATED"/>
    <property type="match status" value="1"/>
</dbReference>
<comment type="catalytic activity">
    <reaction evidence="2">
        <text>4-amino-2-methyl-5-(phosphooxymethyl)pyrimidine + ATP = 4-amino-2-methyl-5-(diphosphooxymethyl)pyrimidine + ADP</text>
        <dbReference type="Rhea" id="RHEA:19893"/>
        <dbReference type="ChEBI" id="CHEBI:30616"/>
        <dbReference type="ChEBI" id="CHEBI:57841"/>
        <dbReference type="ChEBI" id="CHEBI:58354"/>
        <dbReference type="ChEBI" id="CHEBI:456216"/>
        <dbReference type="EC" id="2.7.4.7"/>
    </reaction>
</comment>
<dbReference type="InterPro" id="IPR013749">
    <property type="entry name" value="PM/HMP-P_kinase-1"/>
</dbReference>
<evidence type="ECO:0000256" key="4">
    <source>
        <dbReference type="ARBA" id="ARBA00004769"/>
    </source>
</evidence>
<dbReference type="SUPFAM" id="SSF53613">
    <property type="entry name" value="Ribokinase-like"/>
    <property type="match status" value="1"/>
</dbReference>
<dbReference type="UniPathway" id="UPA00060">
    <property type="reaction ID" value="UER00138"/>
</dbReference>
<dbReference type="Pfam" id="PF08543">
    <property type="entry name" value="Phos_pyr_kin"/>
    <property type="match status" value="1"/>
</dbReference>
<dbReference type="CDD" id="cd01169">
    <property type="entry name" value="HMPP_kinase"/>
    <property type="match status" value="1"/>
</dbReference>
<evidence type="ECO:0000313" key="11">
    <source>
        <dbReference type="EMBL" id="PRX95442.1"/>
    </source>
</evidence>
<dbReference type="GO" id="GO:0008902">
    <property type="term" value="F:hydroxymethylpyrimidine kinase activity"/>
    <property type="evidence" value="ECO:0007669"/>
    <property type="project" value="UniProtKB-EC"/>
</dbReference>
<keyword evidence="5" id="KW-0808">Transferase</keyword>
<dbReference type="GO" id="GO:0008972">
    <property type="term" value="F:phosphomethylpyrimidine kinase activity"/>
    <property type="evidence" value="ECO:0007669"/>
    <property type="project" value="UniProtKB-EC"/>
</dbReference>
<dbReference type="GO" id="GO:0005829">
    <property type="term" value="C:cytosol"/>
    <property type="evidence" value="ECO:0007669"/>
    <property type="project" value="TreeGrafter"/>
</dbReference>
<keyword evidence="8" id="KW-0067">ATP-binding</keyword>
<comment type="function">
    <text evidence="3">Catalyzes the phosphorylation of hydroxymethylpyrimidine phosphate (HMP-P) to HMP-PP, and of HMP to HMP-P.</text>
</comment>
<evidence type="ECO:0000259" key="10">
    <source>
        <dbReference type="Pfam" id="PF08543"/>
    </source>
</evidence>
<evidence type="ECO:0000256" key="6">
    <source>
        <dbReference type="ARBA" id="ARBA00022741"/>
    </source>
</evidence>
<dbReference type="RefSeq" id="WP_106251504.1">
    <property type="nucleotide sequence ID" value="NZ_PVZC01000009.1"/>
</dbReference>
<keyword evidence="9" id="KW-0784">Thiamine biosynthesis</keyword>
<evidence type="ECO:0000256" key="5">
    <source>
        <dbReference type="ARBA" id="ARBA00022679"/>
    </source>
</evidence>
<sequence length="284" mass="29146">MATGSPVFPHSPTSPGPIPNVLTIAGTDPSGGAGIQADLKTFSALGGYGMSVVTALVAQTTTGVSAVRVVEPDFVTAQLDTLFGDVRVDAVKIGMVANAGIVHAVAKALDRHRPAAVVLDPVMVAKSGDALLDPDAAAAVRDELLPRADLITPNLPEAAALLGADEAADEAAMPEQAQRLLDLGPRLVLLKGGHLTGPTSTDLLVGEGLPEPLALTAPRVPTRNTHGTGCTLSSAIAALRPRRPDWPAAVTDAKDYLTGALRHADDLDVGHGHGPVHHFFAMWA</sequence>
<dbReference type="GO" id="GO:0005524">
    <property type="term" value="F:ATP binding"/>
    <property type="evidence" value="ECO:0007669"/>
    <property type="project" value="UniProtKB-KW"/>
</dbReference>
<keyword evidence="12" id="KW-1185">Reference proteome</keyword>
<comment type="catalytic activity">
    <reaction evidence="1">
        <text>4-amino-5-hydroxymethyl-2-methylpyrimidine + ATP = 4-amino-2-methyl-5-(phosphooxymethyl)pyrimidine + ADP + H(+)</text>
        <dbReference type="Rhea" id="RHEA:23096"/>
        <dbReference type="ChEBI" id="CHEBI:15378"/>
        <dbReference type="ChEBI" id="CHEBI:16892"/>
        <dbReference type="ChEBI" id="CHEBI:30616"/>
        <dbReference type="ChEBI" id="CHEBI:58354"/>
        <dbReference type="ChEBI" id="CHEBI:456216"/>
        <dbReference type="EC" id="2.7.1.49"/>
    </reaction>
</comment>
<dbReference type="NCBIfam" id="TIGR00097">
    <property type="entry name" value="HMP-P_kinase"/>
    <property type="match status" value="1"/>
</dbReference>
<gene>
    <name evidence="11" type="ORF">CLV72_10950</name>
</gene>
<evidence type="ECO:0000256" key="9">
    <source>
        <dbReference type="ARBA" id="ARBA00022977"/>
    </source>
</evidence>
<dbReference type="AlphaFoldDB" id="A0A2T0PV83"/>
<feature type="domain" description="Pyridoxamine kinase/Phosphomethylpyrimidine kinase" evidence="10">
    <location>
        <begin position="28"/>
        <end position="277"/>
    </location>
</feature>
<dbReference type="OrthoDB" id="34166at2"/>
<dbReference type="InterPro" id="IPR004399">
    <property type="entry name" value="HMP/HMP-P_kinase_dom"/>
</dbReference>
<proteinExistence type="predicted"/>
<name>A0A2T0PV83_9ACTN</name>
<evidence type="ECO:0000256" key="8">
    <source>
        <dbReference type="ARBA" id="ARBA00022840"/>
    </source>
</evidence>